<dbReference type="PRINTS" id="PR00598">
    <property type="entry name" value="HTHMARR"/>
</dbReference>
<organism evidence="2 3">
    <name type="scientific">Yinghuangia soli</name>
    <dbReference type="NCBI Taxonomy" id="2908204"/>
    <lineage>
        <taxon>Bacteria</taxon>
        <taxon>Bacillati</taxon>
        <taxon>Actinomycetota</taxon>
        <taxon>Actinomycetes</taxon>
        <taxon>Kitasatosporales</taxon>
        <taxon>Streptomycetaceae</taxon>
        <taxon>Yinghuangia</taxon>
    </lineage>
</organism>
<dbReference type="SMART" id="SM00347">
    <property type="entry name" value="HTH_MARR"/>
    <property type="match status" value="1"/>
</dbReference>
<comment type="caution">
    <text evidence="2">The sequence shown here is derived from an EMBL/GenBank/DDBJ whole genome shotgun (WGS) entry which is preliminary data.</text>
</comment>
<evidence type="ECO:0000313" key="3">
    <source>
        <dbReference type="Proteomes" id="UP001165378"/>
    </source>
</evidence>
<dbReference type="GO" id="GO:0006950">
    <property type="term" value="P:response to stress"/>
    <property type="evidence" value="ECO:0007669"/>
    <property type="project" value="TreeGrafter"/>
</dbReference>
<evidence type="ECO:0000313" key="2">
    <source>
        <dbReference type="EMBL" id="MCF2529115.1"/>
    </source>
</evidence>
<dbReference type="RefSeq" id="WP_235053280.1">
    <property type="nucleotide sequence ID" value="NZ_JAKFHA010000009.1"/>
</dbReference>
<dbReference type="InterPro" id="IPR036388">
    <property type="entry name" value="WH-like_DNA-bd_sf"/>
</dbReference>
<dbReference type="Proteomes" id="UP001165378">
    <property type="component" value="Unassembled WGS sequence"/>
</dbReference>
<dbReference type="InterPro" id="IPR000835">
    <property type="entry name" value="HTH_MarR-typ"/>
</dbReference>
<dbReference type="PANTHER" id="PTHR33164:SF95">
    <property type="entry name" value="TRANSCRIPTIONAL REGULATOR"/>
    <property type="match status" value="1"/>
</dbReference>
<sequence length="152" mass="16549">MAVPALREHLALLLSVAGHVVKQTEEQRLGEAVDLTVREQVALTAIAEGAPTQLAIAQKAGLDKSTLIPVLDQLERKKLVERRPDPADRRARVVTMTPAGRRVLTRSAPVVAAVEEDLLADLTPDEREQLRGLLQRVVEGRMTRVSVPGSCL</sequence>
<feature type="domain" description="HTH marR-type" evidence="1">
    <location>
        <begin position="1"/>
        <end position="139"/>
    </location>
</feature>
<dbReference type="EMBL" id="JAKFHA010000009">
    <property type="protein sequence ID" value="MCF2529115.1"/>
    <property type="molecule type" value="Genomic_DNA"/>
</dbReference>
<dbReference type="PANTHER" id="PTHR33164">
    <property type="entry name" value="TRANSCRIPTIONAL REGULATOR, MARR FAMILY"/>
    <property type="match status" value="1"/>
</dbReference>
<dbReference type="Gene3D" id="1.10.10.10">
    <property type="entry name" value="Winged helix-like DNA-binding domain superfamily/Winged helix DNA-binding domain"/>
    <property type="match status" value="1"/>
</dbReference>
<accession>A0AA41Q1A4</accession>
<dbReference type="InterPro" id="IPR039422">
    <property type="entry name" value="MarR/SlyA-like"/>
</dbReference>
<dbReference type="PROSITE" id="PS50995">
    <property type="entry name" value="HTH_MARR_2"/>
    <property type="match status" value="1"/>
</dbReference>
<dbReference type="Pfam" id="PF01047">
    <property type="entry name" value="MarR"/>
    <property type="match status" value="1"/>
</dbReference>
<dbReference type="AlphaFoldDB" id="A0AA41Q1A4"/>
<name>A0AA41Q1A4_9ACTN</name>
<dbReference type="InterPro" id="IPR036390">
    <property type="entry name" value="WH_DNA-bd_sf"/>
</dbReference>
<dbReference type="GO" id="GO:0003700">
    <property type="term" value="F:DNA-binding transcription factor activity"/>
    <property type="evidence" value="ECO:0007669"/>
    <property type="project" value="InterPro"/>
</dbReference>
<dbReference type="SUPFAM" id="SSF46785">
    <property type="entry name" value="Winged helix' DNA-binding domain"/>
    <property type="match status" value="1"/>
</dbReference>
<protein>
    <submittedName>
        <fullName evidence="2">MarR family transcriptional regulator</fullName>
    </submittedName>
</protein>
<proteinExistence type="predicted"/>
<gene>
    <name evidence="2" type="ORF">LZ495_18110</name>
</gene>
<evidence type="ECO:0000259" key="1">
    <source>
        <dbReference type="PROSITE" id="PS50995"/>
    </source>
</evidence>
<keyword evidence="3" id="KW-1185">Reference proteome</keyword>
<reference evidence="2" key="1">
    <citation type="submission" date="2022-01" db="EMBL/GenBank/DDBJ databases">
        <title>Genome-Based Taxonomic Classification of the Phylum Actinobacteria.</title>
        <authorList>
            <person name="Gao Y."/>
        </authorList>
    </citation>
    <scope>NUCLEOTIDE SEQUENCE</scope>
    <source>
        <strain evidence="2">KLBMP 8922</strain>
    </source>
</reference>